<protein>
    <recommendedName>
        <fullName evidence="6">BED-type domain-containing protein</fullName>
    </recommendedName>
</protein>
<dbReference type="InterPro" id="IPR003656">
    <property type="entry name" value="Znf_BED"/>
</dbReference>
<feature type="compositionally biased region" description="Polar residues" evidence="5">
    <location>
        <begin position="211"/>
        <end position="222"/>
    </location>
</feature>
<evidence type="ECO:0000256" key="5">
    <source>
        <dbReference type="SAM" id="MobiDB-lite"/>
    </source>
</evidence>
<name>A0AAV4NZL4_9ARAC</name>
<dbReference type="AlphaFoldDB" id="A0AAV4NZL4"/>
<dbReference type="Pfam" id="PF02892">
    <property type="entry name" value="zf-BED"/>
    <property type="match status" value="1"/>
</dbReference>
<reference evidence="7 8" key="1">
    <citation type="submission" date="2021-06" db="EMBL/GenBank/DDBJ databases">
        <title>Caerostris darwini draft genome.</title>
        <authorList>
            <person name="Kono N."/>
            <person name="Arakawa K."/>
        </authorList>
    </citation>
    <scope>NUCLEOTIDE SEQUENCE [LARGE SCALE GENOMIC DNA]</scope>
</reference>
<feature type="region of interest" description="Disordered" evidence="5">
    <location>
        <begin position="1"/>
        <end position="23"/>
    </location>
</feature>
<feature type="compositionally biased region" description="Basic and acidic residues" evidence="5">
    <location>
        <begin position="1"/>
        <end position="15"/>
    </location>
</feature>
<keyword evidence="8" id="KW-1185">Reference proteome</keyword>
<keyword evidence="2 4" id="KW-0863">Zinc-finger</keyword>
<feature type="region of interest" description="Disordered" evidence="5">
    <location>
        <begin position="203"/>
        <end position="224"/>
    </location>
</feature>
<dbReference type="GO" id="GO:0003677">
    <property type="term" value="F:DNA binding"/>
    <property type="evidence" value="ECO:0007669"/>
    <property type="project" value="InterPro"/>
</dbReference>
<dbReference type="PROSITE" id="PS50808">
    <property type="entry name" value="ZF_BED"/>
    <property type="match status" value="1"/>
</dbReference>
<evidence type="ECO:0000313" key="8">
    <source>
        <dbReference type="Proteomes" id="UP001054837"/>
    </source>
</evidence>
<keyword evidence="1" id="KW-0479">Metal-binding</keyword>
<dbReference type="Proteomes" id="UP001054837">
    <property type="component" value="Unassembled WGS sequence"/>
</dbReference>
<evidence type="ECO:0000259" key="6">
    <source>
        <dbReference type="PROSITE" id="PS50808"/>
    </source>
</evidence>
<dbReference type="SMART" id="SM00614">
    <property type="entry name" value="ZnF_BED"/>
    <property type="match status" value="1"/>
</dbReference>
<sequence length="273" mass="30992">MSDEEKSPKFEERGKGGPKSQSWGFFTRTQKGGICRICDKEVNLRNGSTTNFRNHLRRKHEELWNACMERRLDLKTLNISERRISDMSPNHSDMSDDNSPSDVEIAVQHIQAYNPGDTIIYLSSPQTAHMTGESNQSTATTETITANGEIVSIPIEKQKTISSLLPEDELNSNPSRKMNTPKKFVRKSFTKFYRESPRSLKTVGHKISKSYPDSSRNSIQTSDEADEDDDQFLCFGKYVASLLKVFPCRQRACTLQGEIINLIIQDQLKYGLS</sequence>
<feature type="domain" description="BED-type" evidence="6">
    <location>
        <begin position="17"/>
        <end position="67"/>
    </location>
</feature>
<evidence type="ECO:0000313" key="7">
    <source>
        <dbReference type="EMBL" id="GIX88976.1"/>
    </source>
</evidence>
<evidence type="ECO:0000256" key="4">
    <source>
        <dbReference type="PROSITE-ProRule" id="PRU00027"/>
    </source>
</evidence>
<dbReference type="GO" id="GO:0008270">
    <property type="term" value="F:zinc ion binding"/>
    <property type="evidence" value="ECO:0007669"/>
    <property type="project" value="UniProtKB-KW"/>
</dbReference>
<dbReference type="InterPro" id="IPR036236">
    <property type="entry name" value="Znf_C2H2_sf"/>
</dbReference>
<dbReference type="EMBL" id="BPLQ01002116">
    <property type="protein sequence ID" value="GIX88976.1"/>
    <property type="molecule type" value="Genomic_DNA"/>
</dbReference>
<gene>
    <name evidence="7" type="ORF">CDAR_421051</name>
</gene>
<dbReference type="SUPFAM" id="SSF57667">
    <property type="entry name" value="beta-beta-alpha zinc fingers"/>
    <property type="match status" value="1"/>
</dbReference>
<organism evidence="7 8">
    <name type="scientific">Caerostris darwini</name>
    <dbReference type="NCBI Taxonomy" id="1538125"/>
    <lineage>
        <taxon>Eukaryota</taxon>
        <taxon>Metazoa</taxon>
        <taxon>Ecdysozoa</taxon>
        <taxon>Arthropoda</taxon>
        <taxon>Chelicerata</taxon>
        <taxon>Arachnida</taxon>
        <taxon>Araneae</taxon>
        <taxon>Araneomorphae</taxon>
        <taxon>Entelegynae</taxon>
        <taxon>Araneoidea</taxon>
        <taxon>Araneidae</taxon>
        <taxon>Caerostris</taxon>
    </lineage>
</organism>
<proteinExistence type="predicted"/>
<evidence type="ECO:0000256" key="1">
    <source>
        <dbReference type="ARBA" id="ARBA00022723"/>
    </source>
</evidence>
<keyword evidence="3" id="KW-0862">Zinc</keyword>
<comment type="caution">
    <text evidence="7">The sequence shown here is derived from an EMBL/GenBank/DDBJ whole genome shotgun (WGS) entry which is preliminary data.</text>
</comment>
<evidence type="ECO:0000256" key="2">
    <source>
        <dbReference type="ARBA" id="ARBA00022771"/>
    </source>
</evidence>
<accession>A0AAV4NZL4</accession>
<evidence type="ECO:0000256" key="3">
    <source>
        <dbReference type="ARBA" id="ARBA00022833"/>
    </source>
</evidence>